<accession>A0A7X2TJ93</accession>
<dbReference type="GO" id="GO:0003677">
    <property type="term" value="F:DNA binding"/>
    <property type="evidence" value="ECO:0007669"/>
    <property type="project" value="UniProtKB-KW"/>
</dbReference>
<dbReference type="PANTHER" id="PTHR30204">
    <property type="entry name" value="REDOX-CYCLING DRUG-SENSING TRANSCRIPTIONAL ACTIVATOR SOXR"/>
    <property type="match status" value="1"/>
</dbReference>
<reference evidence="4 5" key="1">
    <citation type="submission" date="2019-08" db="EMBL/GenBank/DDBJ databases">
        <title>In-depth cultivation of the pig gut microbiome towards novel bacterial diversity and tailored functional studies.</title>
        <authorList>
            <person name="Wylensek D."/>
            <person name="Hitch T.C.A."/>
            <person name="Clavel T."/>
        </authorList>
    </citation>
    <scope>NUCLEOTIDE SEQUENCE [LARGE SCALE GENOMIC DNA]</scope>
    <source>
        <strain evidence="4 5">BSM-380-WT-5A</strain>
    </source>
</reference>
<dbReference type="GO" id="GO:0003700">
    <property type="term" value="F:DNA-binding transcription factor activity"/>
    <property type="evidence" value="ECO:0007669"/>
    <property type="project" value="InterPro"/>
</dbReference>
<organism evidence="4 5">
    <name type="scientific">Oliverpabstia intestinalis</name>
    <dbReference type="NCBI Taxonomy" id="2606633"/>
    <lineage>
        <taxon>Bacteria</taxon>
        <taxon>Bacillati</taxon>
        <taxon>Bacillota</taxon>
        <taxon>Clostridia</taxon>
        <taxon>Lachnospirales</taxon>
        <taxon>Lachnospiraceae</taxon>
        <taxon>Oliverpabstia</taxon>
    </lineage>
</organism>
<feature type="coiled-coil region" evidence="2">
    <location>
        <begin position="90"/>
        <end position="117"/>
    </location>
</feature>
<dbReference type="SMART" id="SM00422">
    <property type="entry name" value="HTH_MERR"/>
    <property type="match status" value="1"/>
</dbReference>
<dbReference type="Gene3D" id="1.10.1660.10">
    <property type="match status" value="1"/>
</dbReference>
<dbReference type="InterPro" id="IPR000551">
    <property type="entry name" value="MerR-type_HTH_dom"/>
</dbReference>
<dbReference type="Proteomes" id="UP000440513">
    <property type="component" value="Unassembled WGS sequence"/>
</dbReference>
<dbReference type="PROSITE" id="PS50937">
    <property type="entry name" value="HTH_MERR_2"/>
    <property type="match status" value="1"/>
</dbReference>
<feature type="domain" description="HTH merR-type" evidence="3">
    <location>
        <begin position="9"/>
        <end position="78"/>
    </location>
</feature>
<keyword evidence="1" id="KW-0238">DNA-binding</keyword>
<dbReference type="AlphaFoldDB" id="A0A7X2TJ93"/>
<evidence type="ECO:0000259" key="3">
    <source>
        <dbReference type="PROSITE" id="PS50937"/>
    </source>
</evidence>
<comment type="caution">
    <text evidence="4">The sequence shown here is derived from an EMBL/GenBank/DDBJ whole genome shotgun (WGS) entry which is preliminary data.</text>
</comment>
<keyword evidence="2" id="KW-0175">Coiled coil</keyword>
<evidence type="ECO:0000313" key="4">
    <source>
        <dbReference type="EMBL" id="MST65153.1"/>
    </source>
</evidence>
<keyword evidence="5" id="KW-1185">Reference proteome</keyword>
<proteinExistence type="predicted"/>
<dbReference type="SUPFAM" id="SSF46955">
    <property type="entry name" value="Putative DNA-binding domain"/>
    <property type="match status" value="1"/>
</dbReference>
<dbReference type="PANTHER" id="PTHR30204:SF82">
    <property type="entry name" value="TRANSCRIPTIONAL REGULATOR, MERR FAMILY"/>
    <property type="match status" value="1"/>
</dbReference>
<dbReference type="InterPro" id="IPR047057">
    <property type="entry name" value="MerR_fam"/>
</dbReference>
<dbReference type="Pfam" id="PF13411">
    <property type="entry name" value="MerR_1"/>
    <property type="match status" value="1"/>
</dbReference>
<evidence type="ECO:0000256" key="1">
    <source>
        <dbReference type="ARBA" id="ARBA00023125"/>
    </source>
</evidence>
<protein>
    <submittedName>
        <fullName evidence="4">MerR family transcriptional regulator</fullName>
    </submittedName>
</protein>
<evidence type="ECO:0000256" key="2">
    <source>
        <dbReference type="SAM" id="Coils"/>
    </source>
</evidence>
<gene>
    <name evidence="4" type="ORF">FYJ57_00045</name>
</gene>
<dbReference type="CDD" id="cd01109">
    <property type="entry name" value="HTH_YyaN"/>
    <property type="match status" value="1"/>
</dbReference>
<sequence>MISEQTEKTYSIREISKMFDLPVSTLRYYEDEGILTKVGRTKGNQRVYYEMHINRLATICCFKRAGMTIGDLQKFFQYEETEDESIDDIVKLLEERKKSVEQQLNELEKDYMHVQKKLHFYSDIRDALKKGEEKPRWEEYK</sequence>
<evidence type="ECO:0000313" key="5">
    <source>
        <dbReference type="Proteomes" id="UP000440513"/>
    </source>
</evidence>
<dbReference type="InterPro" id="IPR009061">
    <property type="entry name" value="DNA-bd_dom_put_sf"/>
</dbReference>
<name>A0A7X2TJ93_9FIRM</name>
<dbReference type="EMBL" id="VUMS01000001">
    <property type="protein sequence ID" value="MST65153.1"/>
    <property type="molecule type" value="Genomic_DNA"/>
</dbReference>